<organism evidence="2 3">
    <name type="scientific">Cryobacterium glucosi</name>
    <dbReference type="NCBI Taxonomy" id="1259175"/>
    <lineage>
        <taxon>Bacteria</taxon>
        <taxon>Bacillati</taxon>
        <taxon>Actinomycetota</taxon>
        <taxon>Actinomycetes</taxon>
        <taxon>Micrococcales</taxon>
        <taxon>Microbacteriaceae</taxon>
        <taxon>Cryobacterium</taxon>
    </lineage>
</organism>
<evidence type="ECO:0000313" key="2">
    <source>
        <dbReference type="EMBL" id="TFC20133.1"/>
    </source>
</evidence>
<dbReference type="InterPro" id="IPR008490">
    <property type="entry name" value="Transposase_InsH_N"/>
</dbReference>
<dbReference type="EMBL" id="SOFS01000020">
    <property type="protein sequence ID" value="TFC20133.1"/>
    <property type="molecule type" value="Genomic_DNA"/>
</dbReference>
<name>A0ABY2IPZ2_9MICO</name>
<sequence>MDSVVDDGVEAGGGVNKRFRALKPAAVMLVPPSLDEWLPQNHLSRFIADIAETQLDLQKFYASYAKSKGQSPHDPRLMVRVMLYEY</sequence>
<gene>
    <name evidence="2" type="ORF">E3O46_11065</name>
</gene>
<keyword evidence="3" id="KW-1185">Reference proteome</keyword>
<protein>
    <recommendedName>
        <fullName evidence="1">Transposase InsH N-terminal domain-containing protein</fullName>
    </recommendedName>
</protein>
<comment type="caution">
    <text evidence="2">The sequence shown here is derived from an EMBL/GenBank/DDBJ whole genome shotgun (WGS) entry which is preliminary data.</text>
</comment>
<evidence type="ECO:0000259" key="1">
    <source>
        <dbReference type="Pfam" id="PF05598"/>
    </source>
</evidence>
<feature type="domain" description="Transposase InsH N-terminal" evidence="1">
    <location>
        <begin position="33"/>
        <end position="86"/>
    </location>
</feature>
<dbReference type="Proteomes" id="UP000297604">
    <property type="component" value="Unassembled WGS sequence"/>
</dbReference>
<reference evidence="2 3" key="1">
    <citation type="submission" date="2019-03" db="EMBL/GenBank/DDBJ databases">
        <title>Genomics of glacier-inhabiting Cryobacterium strains.</title>
        <authorList>
            <person name="Liu Q."/>
            <person name="Xin Y.-H."/>
        </authorList>
    </citation>
    <scope>NUCLEOTIDE SEQUENCE [LARGE SCALE GENOMIC DNA]</scope>
    <source>
        <strain evidence="2 3">MDB1-5</strain>
    </source>
</reference>
<evidence type="ECO:0000313" key="3">
    <source>
        <dbReference type="Proteomes" id="UP000297604"/>
    </source>
</evidence>
<accession>A0ABY2IPZ2</accession>
<dbReference type="Pfam" id="PF05598">
    <property type="entry name" value="DUF772"/>
    <property type="match status" value="1"/>
</dbReference>
<proteinExistence type="predicted"/>